<keyword evidence="5" id="KW-0472">Membrane</keyword>
<dbReference type="PROSITE" id="PS50089">
    <property type="entry name" value="ZF_RING_2"/>
    <property type="match status" value="1"/>
</dbReference>
<sequence>MYSLLLIFAGRFTLLKYLYGELMTLKQLGQKRTYGLSLCGYSMVFLLLFGFCGLSFAGVSFNNTLHSLALAQRNESQHGKEPTAKIRAVPVFSSQGTESSILSTGPSFIPLHHENSLTPPNTVHIHHTPANDDLKHSNRTTVFKLHFSTPTHRSGFGKVLGWLNDIVDNATLRMIEVFTPFLQSSLPYNGHGDVEVDLDQESTLDDKEVEPLLVGIWLSVMCFDTAVVLLIFCVSFLLLTFSRPHLPRTSQLISPSASENFLAFDDDLELLSDSPFPSSAPVSLNSTSSTASLVFHLVTLNLAPLRLPLPLLLLNAVGILQNNPTRRRLLLAAFVFVGLAVVLFVFEQVSILKGHRQKSGHSSQLQCLSPSSTCPICQDSFHDPYQLPCGHNFCRLCLESWITVHPSCPLCREVITISGEFQMSPIHSIICYSCL</sequence>
<evidence type="ECO:0000313" key="7">
    <source>
        <dbReference type="EMBL" id="KAK2962163.1"/>
    </source>
</evidence>
<reference evidence="7 8" key="1">
    <citation type="journal article" date="2022" name="bioRxiv">
        <title>Genomics of Preaxostyla Flagellates Illuminates Evolutionary Transitions and the Path Towards Mitochondrial Loss.</title>
        <authorList>
            <person name="Novak L.V.F."/>
            <person name="Treitli S.C."/>
            <person name="Pyrih J."/>
            <person name="Halakuc P."/>
            <person name="Pipaliya S.V."/>
            <person name="Vacek V."/>
            <person name="Brzon O."/>
            <person name="Soukal P."/>
            <person name="Eme L."/>
            <person name="Dacks J.B."/>
            <person name="Karnkowska A."/>
            <person name="Elias M."/>
            <person name="Hampl V."/>
        </authorList>
    </citation>
    <scope>NUCLEOTIDE SEQUENCE [LARGE SCALE GENOMIC DNA]</scope>
    <source>
        <strain evidence="7">NAU3</strain>
        <tissue evidence="7">Gut</tissue>
    </source>
</reference>
<keyword evidence="5" id="KW-0812">Transmembrane</keyword>
<proteinExistence type="predicted"/>
<dbReference type="Gene3D" id="3.30.40.10">
    <property type="entry name" value="Zinc/RING finger domain, C3HC4 (zinc finger)"/>
    <property type="match status" value="1"/>
</dbReference>
<evidence type="ECO:0000256" key="2">
    <source>
        <dbReference type="ARBA" id="ARBA00022771"/>
    </source>
</evidence>
<keyword evidence="3" id="KW-0862">Zinc</keyword>
<name>A0ABQ9YEG4_9EUKA</name>
<feature type="domain" description="RING-type" evidence="6">
    <location>
        <begin position="374"/>
        <end position="412"/>
    </location>
</feature>
<dbReference type="InterPro" id="IPR017907">
    <property type="entry name" value="Znf_RING_CS"/>
</dbReference>
<keyword evidence="8" id="KW-1185">Reference proteome</keyword>
<dbReference type="InterPro" id="IPR047153">
    <property type="entry name" value="TRIM45/56/19-like"/>
</dbReference>
<keyword evidence="2 4" id="KW-0863">Zinc-finger</keyword>
<organism evidence="7 8">
    <name type="scientific">Blattamonas nauphoetae</name>
    <dbReference type="NCBI Taxonomy" id="2049346"/>
    <lineage>
        <taxon>Eukaryota</taxon>
        <taxon>Metamonada</taxon>
        <taxon>Preaxostyla</taxon>
        <taxon>Oxymonadida</taxon>
        <taxon>Blattamonas</taxon>
    </lineage>
</organism>
<feature type="transmembrane region" description="Helical" evidence="5">
    <location>
        <begin position="44"/>
        <end position="65"/>
    </location>
</feature>
<dbReference type="SUPFAM" id="SSF57850">
    <property type="entry name" value="RING/U-box"/>
    <property type="match status" value="1"/>
</dbReference>
<protein>
    <recommendedName>
        <fullName evidence="6">RING-type domain-containing protein</fullName>
    </recommendedName>
</protein>
<evidence type="ECO:0000256" key="5">
    <source>
        <dbReference type="SAM" id="Phobius"/>
    </source>
</evidence>
<evidence type="ECO:0000256" key="3">
    <source>
        <dbReference type="ARBA" id="ARBA00022833"/>
    </source>
</evidence>
<dbReference type="PANTHER" id="PTHR25462">
    <property type="entry name" value="BONUS, ISOFORM C-RELATED"/>
    <property type="match status" value="1"/>
</dbReference>
<feature type="transmembrane region" description="Helical" evidence="5">
    <location>
        <begin position="329"/>
        <end position="346"/>
    </location>
</feature>
<dbReference type="InterPro" id="IPR001841">
    <property type="entry name" value="Znf_RING"/>
</dbReference>
<comment type="caution">
    <text evidence="7">The sequence shown here is derived from an EMBL/GenBank/DDBJ whole genome shotgun (WGS) entry which is preliminary data.</text>
</comment>
<evidence type="ECO:0000256" key="4">
    <source>
        <dbReference type="PROSITE-ProRule" id="PRU00175"/>
    </source>
</evidence>
<feature type="transmembrane region" description="Helical" evidence="5">
    <location>
        <begin position="212"/>
        <end position="239"/>
    </location>
</feature>
<dbReference type="Proteomes" id="UP001281761">
    <property type="component" value="Unassembled WGS sequence"/>
</dbReference>
<dbReference type="PROSITE" id="PS00518">
    <property type="entry name" value="ZF_RING_1"/>
    <property type="match status" value="1"/>
</dbReference>
<accession>A0ABQ9YEG4</accession>
<evidence type="ECO:0000259" key="6">
    <source>
        <dbReference type="PROSITE" id="PS50089"/>
    </source>
</evidence>
<dbReference type="SMART" id="SM00184">
    <property type="entry name" value="RING"/>
    <property type="match status" value="1"/>
</dbReference>
<keyword evidence="5" id="KW-1133">Transmembrane helix</keyword>
<dbReference type="EMBL" id="JARBJD010000012">
    <property type="protein sequence ID" value="KAK2962163.1"/>
    <property type="molecule type" value="Genomic_DNA"/>
</dbReference>
<gene>
    <name evidence="7" type="ORF">BLNAU_2823</name>
</gene>
<dbReference type="PANTHER" id="PTHR25462:SF229">
    <property type="entry name" value="TRANSCRIPTION INTERMEDIARY FACTOR 1-BETA"/>
    <property type="match status" value="1"/>
</dbReference>
<dbReference type="InterPro" id="IPR013083">
    <property type="entry name" value="Znf_RING/FYVE/PHD"/>
</dbReference>
<dbReference type="Pfam" id="PF13639">
    <property type="entry name" value="zf-RING_2"/>
    <property type="match status" value="1"/>
</dbReference>
<keyword evidence="1" id="KW-0479">Metal-binding</keyword>
<evidence type="ECO:0000256" key="1">
    <source>
        <dbReference type="ARBA" id="ARBA00022723"/>
    </source>
</evidence>
<evidence type="ECO:0000313" key="8">
    <source>
        <dbReference type="Proteomes" id="UP001281761"/>
    </source>
</evidence>